<evidence type="ECO:0000256" key="4">
    <source>
        <dbReference type="PROSITE-ProRule" id="PRU00027"/>
    </source>
</evidence>
<keyword evidence="2 4" id="KW-0863">Zinc-finger</keyword>
<gene>
    <name evidence="6" type="ORF">GMARGA_LOCUS9528</name>
</gene>
<dbReference type="Proteomes" id="UP000789901">
    <property type="component" value="Unassembled WGS sequence"/>
</dbReference>
<sequence length="98" mass="11104">MSIVSTNKVSKNEGPIVWKYFKKAKDNATCDICSNSLVYTNGMTSNLLRHLKRHKGKVPELNKSNVKSGANVLEMLKTCQYEPFDQQKFTNMAIYDGL</sequence>
<dbReference type="EMBL" id="CAJVQB010005151">
    <property type="protein sequence ID" value="CAG8654400.1"/>
    <property type="molecule type" value="Genomic_DNA"/>
</dbReference>
<keyword evidence="1" id="KW-0479">Metal-binding</keyword>
<protein>
    <submittedName>
        <fullName evidence="6">22642_t:CDS:1</fullName>
    </submittedName>
</protein>
<dbReference type="InterPro" id="IPR036236">
    <property type="entry name" value="Znf_C2H2_sf"/>
</dbReference>
<dbReference type="InterPro" id="IPR003656">
    <property type="entry name" value="Znf_BED"/>
</dbReference>
<evidence type="ECO:0000256" key="1">
    <source>
        <dbReference type="ARBA" id="ARBA00022723"/>
    </source>
</evidence>
<accession>A0ABN7URQ2</accession>
<evidence type="ECO:0000256" key="2">
    <source>
        <dbReference type="ARBA" id="ARBA00022771"/>
    </source>
</evidence>
<comment type="caution">
    <text evidence="6">The sequence shown here is derived from an EMBL/GenBank/DDBJ whole genome shotgun (WGS) entry which is preliminary data.</text>
</comment>
<evidence type="ECO:0000256" key="3">
    <source>
        <dbReference type="ARBA" id="ARBA00022833"/>
    </source>
</evidence>
<dbReference type="PROSITE" id="PS50808">
    <property type="entry name" value="ZF_BED"/>
    <property type="match status" value="1"/>
</dbReference>
<dbReference type="Pfam" id="PF02892">
    <property type="entry name" value="zf-BED"/>
    <property type="match status" value="1"/>
</dbReference>
<dbReference type="SUPFAM" id="SSF57667">
    <property type="entry name" value="beta-beta-alpha zinc fingers"/>
    <property type="match status" value="1"/>
</dbReference>
<feature type="domain" description="BED-type" evidence="5">
    <location>
        <begin position="12"/>
        <end position="61"/>
    </location>
</feature>
<evidence type="ECO:0000313" key="7">
    <source>
        <dbReference type="Proteomes" id="UP000789901"/>
    </source>
</evidence>
<reference evidence="6 7" key="1">
    <citation type="submission" date="2021-06" db="EMBL/GenBank/DDBJ databases">
        <authorList>
            <person name="Kallberg Y."/>
            <person name="Tangrot J."/>
            <person name="Rosling A."/>
        </authorList>
    </citation>
    <scope>NUCLEOTIDE SEQUENCE [LARGE SCALE GENOMIC DNA]</scope>
    <source>
        <strain evidence="6 7">120-4 pot B 10/14</strain>
    </source>
</reference>
<name>A0ABN7URQ2_GIGMA</name>
<keyword evidence="3" id="KW-0862">Zinc</keyword>
<keyword evidence="7" id="KW-1185">Reference proteome</keyword>
<dbReference type="SMART" id="SM00614">
    <property type="entry name" value="ZnF_BED"/>
    <property type="match status" value="1"/>
</dbReference>
<proteinExistence type="predicted"/>
<evidence type="ECO:0000259" key="5">
    <source>
        <dbReference type="PROSITE" id="PS50808"/>
    </source>
</evidence>
<organism evidence="6 7">
    <name type="scientific">Gigaspora margarita</name>
    <dbReference type="NCBI Taxonomy" id="4874"/>
    <lineage>
        <taxon>Eukaryota</taxon>
        <taxon>Fungi</taxon>
        <taxon>Fungi incertae sedis</taxon>
        <taxon>Mucoromycota</taxon>
        <taxon>Glomeromycotina</taxon>
        <taxon>Glomeromycetes</taxon>
        <taxon>Diversisporales</taxon>
        <taxon>Gigasporaceae</taxon>
        <taxon>Gigaspora</taxon>
    </lineage>
</organism>
<evidence type="ECO:0000313" key="6">
    <source>
        <dbReference type="EMBL" id="CAG8654400.1"/>
    </source>
</evidence>